<dbReference type="InterPro" id="IPR002575">
    <property type="entry name" value="Aminoglycoside_PTrfase"/>
</dbReference>
<feature type="region of interest" description="Disordered" evidence="1">
    <location>
        <begin position="364"/>
        <end position="383"/>
    </location>
</feature>
<protein>
    <submittedName>
        <fullName evidence="3">Mucin desulfatase</fullName>
    </submittedName>
    <submittedName>
        <fullName evidence="4">N-acetylhexosamine kinase</fullName>
    </submittedName>
</protein>
<evidence type="ECO:0000313" key="6">
    <source>
        <dbReference type="Proteomes" id="UP000229907"/>
    </source>
</evidence>
<dbReference type="EMBL" id="CP018044">
    <property type="protein sequence ID" value="ATU19902.1"/>
    <property type="molecule type" value="Genomic_DNA"/>
</dbReference>
<dbReference type="Gene3D" id="3.90.1200.10">
    <property type="match status" value="1"/>
</dbReference>
<feature type="domain" description="Aminoglycoside phosphotransferase" evidence="2">
    <location>
        <begin position="28"/>
        <end position="270"/>
    </location>
</feature>
<dbReference type="InterPro" id="IPR011009">
    <property type="entry name" value="Kinase-like_dom_sf"/>
</dbReference>
<dbReference type="EMBL" id="JGYU01000009">
    <property type="protein sequence ID" value="KFI56782.1"/>
    <property type="molecule type" value="Genomic_DNA"/>
</dbReference>
<dbReference type="STRING" id="35760.BCHO_1265"/>
<keyword evidence="4" id="KW-0418">Kinase</keyword>
<keyword evidence="5" id="KW-1185">Reference proteome</keyword>
<evidence type="ECO:0000256" key="1">
    <source>
        <dbReference type="SAM" id="MobiDB-lite"/>
    </source>
</evidence>
<dbReference type="OrthoDB" id="526037at2"/>
<sequence>MDNGSSKQTAALKRIVERFAIDGAVASVTPYGDGHINVTYLVVTDEARYVLQRMNTDVFPDTAALMRNIELVTGFLRAQGQETLEIIPTKDGRSWLAADDGMFRVYRFIEGTMSYNLVDDLRVFERAGAAFGAFQCTLAEFDAAQLAETIARFHDTPHRYADFRAAVAADPLGRAKDVRDEIGFFDERAPEYGRIVDALADGSVPLRVTHNDTKLNNILMDADSGEPRAIIDLDTVMPGSMLFDFGDSIRFGASTGLEDEPDLGKVHFSLPLFRAYASGFLGEVGATAAPRELELLPEAARLMTLECGMRFLGDHLLGDVYFATKYPGHNLVRAHTQMQLAREMEERMPQMHAVIDEIMGAGAEHDANAGSDSDAAEEEHDDA</sequence>
<gene>
    <name evidence="3" type="ORF">BcFMB_01975</name>
    <name evidence="4" type="ORF">BCHO_1265</name>
</gene>
<dbReference type="RefSeq" id="WP_024541545.1">
    <property type="nucleotide sequence ID" value="NZ_CP018044.1"/>
</dbReference>
<evidence type="ECO:0000313" key="5">
    <source>
        <dbReference type="Proteomes" id="UP000028995"/>
    </source>
</evidence>
<evidence type="ECO:0000259" key="2">
    <source>
        <dbReference type="Pfam" id="PF01636"/>
    </source>
</evidence>
<evidence type="ECO:0000313" key="3">
    <source>
        <dbReference type="EMBL" id="ATU19902.1"/>
    </source>
</evidence>
<reference evidence="4 5" key="1">
    <citation type="submission" date="2014-03" db="EMBL/GenBank/DDBJ databases">
        <title>Genomics of Bifidobacteria.</title>
        <authorList>
            <person name="Ventura M."/>
            <person name="Milani C."/>
            <person name="Lugli G.A."/>
        </authorList>
    </citation>
    <scope>NUCLEOTIDE SEQUENCE [LARGE SCALE GENOMIC DNA]</scope>
    <source>
        <strain evidence="4 5">LMG 10510</strain>
    </source>
</reference>
<proteinExistence type="predicted"/>
<feature type="compositionally biased region" description="Acidic residues" evidence="1">
    <location>
        <begin position="374"/>
        <end position="383"/>
    </location>
</feature>
<dbReference type="Proteomes" id="UP000229907">
    <property type="component" value="Chromosome"/>
</dbReference>
<dbReference type="KEGG" id="bcho:BcFMB_01975"/>
<name>A0A087ADD2_9BIFI</name>
<dbReference type="SUPFAM" id="SSF56112">
    <property type="entry name" value="Protein kinase-like (PK-like)"/>
    <property type="match status" value="1"/>
</dbReference>
<dbReference type="eggNOG" id="COG2334">
    <property type="taxonomic scope" value="Bacteria"/>
</dbReference>
<dbReference type="AlphaFoldDB" id="A0A087ADD2"/>
<accession>A0A087ADD2</accession>
<dbReference type="GO" id="GO:0016301">
    <property type="term" value="F:kinase activity"/>
    <property type="evidence" value="ECO:0007669"/>
    <property type="project" value="UniProtKB-KW"/>
</dbReference>
<organism evidence="4 5">
    <name type="scientific">Bifidobacterium choerinum</name>
    <dbReference type="NCBI Taxonomy" id="35760"/>
    <lineage>
        <taxon>Bacteria</taxon>
        <taxon>Bacillati</taxon>
        <taxon>Actinomycetota</taxon>
        <taxon>Actinomycetes</taxon>
        <taxon>Bifidobacteriales</taxon>
        <taxon>Bifidobacteriaceae</taxon>
        <taxon>Bifidobacterium</taxon>
    </lineage>
</organism>
<dbReference type="Proteomes" id="UP000028995">
    <property type="component" value="Unassembled WGS sequence"/>
</dbReference>
<dbReference type="Gene3D" id="3.30.200.20">
    <property type="entry name" value="Phosphorylase Kinase, domain 1"/>
    <property type="match status" value="1"/>
</dbReference>
<dbReference type="Pfam" id="PF01636">
    <property type="entry name" value="APH"/>
    <property type="match status" value="1"/>
</dbReference>
<evidence type="ECO:0000313" key="4">
    <source>
        <dbReference type="EMBL" id="KFI56782.1"/>
    </source>
</evidence>
<keyword evidence="4" id="KW-0808">Transferase</keyword>
<dbReference type="PANTHER" id="PTHR21064:SF5">
    <property type="entry name" value="SLR1880 PROTEIN"/>
    <property type="match status" value="1"/>
</dbReference>
<reference evidence="3 6" key="2">
    <citation type="submission" date="2016-11" db="EMBL/GenBank/DDBJ databases">
        <title>complete genome sequence of Bifidobacterium choerinum strain FMB-1.</title>
        <authorList>
            <person name="Park C.-S."/>
            <person name="Jung D.-H."/>
            <person name="Choi D.-S."/>
        </authorList>
    </citation>
    <scope>NUCLEOTIDE SEQUENCE [LARGE SCALE GENOMIC DNA]</scope>
    <source>
        <strain evidence="3 6">FMB-1</strain>
    </source>
</reference>
<dbReference type="PANTHER" id="PTHR21064">
    <property type="entry name" value="AMINOGLYCOSIDE PHOSPHOTRANSFERASE DOMAIN-CONTAINING PROTEIN-RELATED"/>
    <property type="match status" value="1"/>
</dbReference>
<dbReference type="InterPro" id="IPR050249">
    <property type="entry name" value="Pseudomonas-type_ThrB"/>
</dbReference>